<dbReference type="Pfam" id="PF24035">
    <property type="entry name" value="DUF7344"/>
    <property type="match status" value="1"/>
</dbReference>
<keyword evidence="1" id="KW-1133">Transmembrane helix</keyword>
<dbReference type="Proteomes" id="UP001321047">
    <property type="component" value="Unassembled WGS sequence"/>
</dbReference>
<dbReference type="InterPro" id="IPR055768">
    <property type="entry name" value="DUF7344"/>
</dbReference>
<dbReference type="EMBL" id="JAOPJZ010000031">
    <property type="protein sequence ID" value="MCU4754157.1"/>
    <property type="molecule type" value="Genomic_DNA"/>
</dbReference>
<evidence type="ECO:0000313" key="4">
    <source>
        <dbReference type="Proteomes" id="UP001321047"/>
    </source>
</evidence>
<proteinExistence type="predicted"/>
<evidence type="ECO:0000313" key="3">
    <source>
        <dbReference type="EMBL" id="MCU4754157.1"/>
    </source>
</evidence>
<name>A0AAP2ZBG3_9EURY</name>
<protein>
    <submittedName>
        <fullName evidence="3">ArsR family transcriptional regulator</fullName>
    </submittedName>
</protein>
<reference evidence="3 4" key="1">
    <citation type="submission" date="2022-09" db="EMBL/GenBank/DDBJ databases">
        <title>Enrichment on poylsaccharides allowed isolation of novel metabolic and taxonomic groups of Haloarchaea.</title>
        <authorList>
            <person name="Sorokin D.Y."/>
            <person name="Elcheninov A.G."/>
            <person name="Khizhniak T.V."/>
            <person name="Kolganova T.V."/>
            <person name="Kublanov I.V."/>
        </authorList>
    </citation>
    <scope>NUCLEOTIDE SEQUENCE [LARGE SCALE GENOMIC DNA]</scope>
    <source>
        <strain evidence="3 4">AArc-curdl1</strain>
    </source>
</reference>
<evidence type="ECO:0000259" key="2">
    <source>
        <dbReference type="Pfam" id="PF24035"/>
    </source>
</evidence>
<feature type="transmembrane region" description="Helical" evidence="1">
    <location>
        <begin position="124"/>
        <end position="146"/>
    </location>
</feature>
<dbReference type="AlphaFoldDB" id="A0AAP2ZBG3"/>
<keyword evidence="1" id="KW-0812">Transmembrane</keyword>
<keyword evidence="4" id="KW-1185">Reference proteome</keyword>
<accession>A0AAP2ZBG3</accession>
<organism evidence="3 4">
    <name type="scientific">Natronosalvus hydrolyticus</name>
    <dbReference type="NCBI Taxonomy" id="2979988"/>
    <lineage>
        <taxon>Archaea</taxon>
        <taxon>Methanobacteriati</taxon>
        <taxon>Methanobacteriota</taxon>
        <taxon>Stenosarchaea group</taxon>
        <taxon>Halobacteria</taxon>
        <taxon>Halobacteriales</taxon>
        <taxon>Natrialbaceae</taxon>
        <taxon>Natronosalvus</taxon>
    </lineage>
</organism>
<keyword evidence="1" id="KW-0472">Membrane</keyword>
<feature type="domain" description="DUF7344" evidence="2">
    <location>
        <begin position="17"/>
        <end position="101"/>
    </location>
</feature>
<dbReference type="RefSeq" id="WP_342810459.1">
    <property type="nucleotide sequence ID" value="NZ_JAOPJZ010000031.1"/>
</dbReference>
<comment type="caution">
    <text evidence="3">The sequence shown here is derived from an EMBL/GenBank/DDBJ whole genome shotgun (WGS) entry which is preliminary data.</text>
</comment>
<feature type="transmembrane region" description="Helical" evidence="1">
    <location>
        <begin position="152"/>
        <end position="172"/>
    </location>
</feature>
<evidence type="ECO:0000256" key="1">
    <source>
        <dbReference type="SAM" id="Phobius"/>
    </source>
</evidence>
<sequence>MSLQQRRSDTLAESEIFHILGNDRRRAIVQLLASEPGQVDVSAVATAIASQEVRGDDVSSDDTETVPNNLYKSVYVSLQQTHLPQLEEDDVIKYDSSAKTLRRGEQFDAVYRYVDGEHPNDKRLLLSHLSLSVLGLVVIVLAGFSLPVSIDPVLSSILVFLLVGASSLYRLLS</sequence>
<gene>
    <name evidence="3" type="ORF">OB919_19600</name>
</gene>